<evidence type="ECO:0000256" key="1">
    <source>
        <dbReference type="SAM" id="MobiDB-lite"/>
    </source>
</evidence>
<evidence type="ECO:0000313" key="2">
    <source>
        <dbReference type="EMBL" id="SHF01302.1"/>
    </source>
</evidence>
<name>A0A1M4Y768_9FIRM</name>
<dbReference type="AlphaFoldDB" id="A0A1M4Y768"/>
<dbReference type="Proteomes" id="UP000184404">
    <property type="component" value="Unassembled WGS sequence"/>
</dbReference>
<dbReference type="EMBL" id="FQUG01000006">
    <property type="protein sequence ID" value="SHF01302.1"/>
    <property type="molecule type" value="Genomic_DNA"/>
</dbReference>
<gene>
    <name evidence="2" type="ORF">SAMN02745190_01645</name>
</gene>
<reference evidence="2 3" key="1">
    <citation type="submission" date="2016-11" db="EMBL/GenBank/DDBJ databases">
        <authorList>
            <person name="Jaros S."/>
            <person name="Januszkiewicz K."/>
            <person name="Wedrychowicz H."/>
        </authorList>
    </citation>
    <scope>NUCLEOTIDE SEQUENCE [LARGE SCALE GENOMIC DNA]</scope>
    <source>
        <strain evidence="2 3">DSM 10502</strain>
    </source>
</reference>
<dbReference type="OrthoDB" id="3232310at2"/>
<protein>
    <submittedName>
        <fullName evidence="2">Uncharacterized protein</fullName>
    </submittedName>
</protein>
<proteinExistence type="predicted"/>
<feature type="compositionally biased region" description="Basic and acidic residues" evidence="1">
    <location>
        <begin position="94"/>
        <end position="103"/>
    </location>
</feature>
<keyword evidence="3" id="KW-1185">Reference proteome</keyword>
<dbReference type="STRING" id="1123243.SAMN02745190_01645"/>
<dbReference type="RefSeq" id="WP_072935747.1">
    <property type="nucleotide sequence ID" value="NZ_FQUG01000006.1"/>
</dbReference>
<feature type="region of interest" description="Disordered" evidence="1">
    <location>
        <begin position="88"/>
        <end position="110"/>
    </location>
</feature>
<evidence type="ECO:0000313" key="3">
    <source>
        <dbReference type="Proteomes" id="UP000184404"/>
    </source>
</evidence>
<sequence length="145" mass="16392">MGGRGSSSGVSVQGKRYGSEYSSLLTYGNIKFVVVNNGNTKAPKETMTNNRVYVTLDRVTGEPKYISYYDKSNKKEKQIDLQHGHAGMMPHIHHGYEHNENDSPKGASKLTVKEKKLASLISDVWRERRDYAWAQWKARNSNNNG</sequence>
<accession>A0A1M4Y768</accession>
<organism evidence="2 3">
    <name type="scientific">Schwartzia succinivorans DSM 10502</name>
    <dbReference type="NCBI Taxonomy" id="1123243"/>
    <lineage>
        <taxon>Bacteria</taxon>
        <taxon>Bacillati</taxon>
        <taxon>Bacillota</taxon>
        <taxon>Negativicutes</taxon>
        <taxon>Selenomonadales</taxon>
        <taxon>Selenomonadaceae</taxon>
        <taxon>Schwartzia</taxon>
    </lineage>
</organism>